<dbReference type="InterPro" id="IPR036111">
    <property type="entry name" value="Mal/L-sulfo/L-lacto_DH-like_sf"/>
</dbReference>
<evidence type="ECO:0000256" key="1">
    <source>
        <dbReference type="ARBA" id="ARBA00006056"/>
    </source>
</evidence>
<dbReference type="Gene3D" id="1.10.1530.10">
    <property type="match status" value="1"/>
</dbReference>
<dbReference type="InterPro" id="IPR043143">
    <property type="entry name" value="Mal/L-sulf/L-lact_DH-like_NADP"/>
</dbReference>
<comment type="caution">
    <text evidence="3">The sequence shown here is derived from an EMBL/GenBank/DDBJ whole genome shotgun (WGS) entry which is preliminary data.</text>
</comment>
<comment type="similarity">
    <text evidence="1">Belongs to the LDH2/MDH2 oxidoreductase family.</text>
</comment>
<sequence length="362" mass="38237">MRVPAERVRRLITDVLTAWGMDTDLAETTAGVMVGTDLAGTDSHGVSMLMTYEKLRNEGRIDLRARPVVVRENAASALVDACGGIGHPASEFAMRKAIEKARQSAVGVVSVVNSHHFGAAGHYAEMAAAEGLVGLVTSSANLACAAPTGSAVPRLATNPLAFAAPARRNPNFLLDIATTTAAVNKVKVYDYHRKPLPPGWVLDKQGQPVEDAAVALRIIREDDIGGLTPLGGTPEMSSHKGYGLSMMAHILGATLCGGTFPAIRERDEPDAPHNIGHFFLALDPTFFRAAGVFEDDLDDAIDLLHETPPLDPDCPVLVPGDPEATAREERAHSGIPMPGPLAAQLRGVAERAGVEFAIASRD</sequence>
<keyword evidence="2" id="KW-0560">Oxidoreductase</keyword>
<dbReference type="Pfam" id="PF02615">
    <property type="entry name" value="Ldh_2"/>
    <property type="match status" value="1"/>
</dbReference>
<dbReference type="RefSeq" id="WP_137095900.1">
    <property type="nucleotide sequence ID" value="NZ_SWMS01000011.1"/>
</dbReference>
<dbReference type="InterPro" id="IPR043144">
    <property type="entry name" value="Mal/L-sulf/L-lact_DH-like_ah"/>
</dbReference>
<evidence type="ECO:0000313" key="3">
    <source>
        <dbReference type="EMBL" id="TKG69247.1"/>
    </source>
</evidence>
<dbReference type="PANTHER" id="PTHR11091:SF0">
    <property type="entry name" value="MALATE DEHYDROGENASE"/>
    <property type="match status" value="1"/>
</dbReference>
<name>A0ABY2S1Z4_9PSEU</name>
<organism evidence="3 4">
    <name type="scientific">Prauserella endophytica</name>
    <dbReference type="NCBI Taxonomy" id="1592324"/>
    <lineage>
        <taxon>Bacteria</taxon>
        <taxon>Bacillati</taxon>
        <taxon>Actinomycetota</taxon>
        <taxon>Actinomycetes</taxon>
        <taxon>Pseudonocardiales</taxon>
        <taxon>Pseudonocardiaceae</taxon>
        <taxon>Prauserella</taxon>
        <taxon>Prauserella coralliicola group</taxon>
    </lineage>
</organism>
<keyword evidence="4" id="KW-1185">Reference proteome</keyword>
<reference evidence="3 4" key="1">
    <citation type="journal article" date="2015" name="Antonie Van Leeuwenhoek">
        <title>Prauserella endophytica sp. nov., an endophytic actinobacterium isolated from Tamarix taklamakanensis.</title>
        <authorList>
            <person name="Liu J.M."/>
            <person name="Habden X."/>
            <person name="Guo L."/>
            <person name="Tuo L."/>
            <person name="Jiang Z.K."/>
            <person name="Liu S.W."/>
            <person name="Liu X.F."/>
            <person name="Chen L."/>
            <person name="Li R.F."/>
            <person name="Zhang Y.Q."/>
            <person name="Sun C.H."/>
        </authorList>
    </citation>
    <scope>NUCLEOTIDE SEQUENCE [LARGE SCALE GENOMIC DNA]</scope>
    <source>
        <strain evidence="3 4">CGMCC 4.7182</strain>
    </source>
</reference>
<evidence type="ECO:0000313" key="4">
    <source>
        <dbReference type="Proteomes" id="UP000309992"/>
    </source>
</evidence>
<proteinExistence type="inferred from homology"/>
<evidence type="ECO:0000256" key="2">
    <source>
        <dbReference type="ARBA" id="ARBA00023002"/>
    </source>
</evidence>
<dbReference type="EMBL" id="SWMS01000011">
    <property type="protein sequence ID" value="TKG69247.1"/>
    <property type="molecule type" value="Genomic_DNA"/>
</dbReference>
<gene>
    <name evidence="3" type="ORF">FCN18_20895</name>
</gene>
<dbReference type="PANTHER" id="PTHR11091">
    <property type="entry name" value="OXIDOREDUCTASE-RELATED"/>
    <property type="match status" value="1"/>
</dbReference>
<dbReference type="InterPro" id="IPR003767">
    <property type="entry name" value="Malate/L-lactate_DH-like"/>
</dbReference>
<protein>
    <submittedName>
        <fullName evidence="3">Ldh family oxidoreductase</fullName>
    </submittedName>
</protein>
<dbReference type="Gene3D" id="3.30.1370.60">
    <property type="entry name" value="Hypothetical oxidoreductase yiak, domain 2"/>
    <property type="match status" value="1"/>
</dbReference>
<accession>A0ABY2S1Z4</accession>
<dbReference type="SUPFAM" id="SSF89733">
    <property type="entry name" value="L-sulfolactate dehydrogenase-like"/>
    <property type="match status" value="1"/>
</dbReference>
<dbReference type="Proteomes" id="UP000309992">
    <property type="component" value="Unassembled WGS sequence"/>
</dbReference>